<name>A0A0K2V5W2_LEPSM</name>
<sequence>MDDWDTICVKNISLSFSNTKMLHRYGCKITLVGSRFLSDTEKQVVGQILGSAWSTEQTKDFTHVCDKLIVVTDHKPFVELLGDRILDKITKMCLFRLKERTLV</sequence>
<protein>
    <submittedName>
        <fullName evidence="1">Putative LOC100197465 [Hydra vulgaris]</fullName>
    </submittedName>
</protein>
<dbReference type="AlphaFoldDB" id="A0A0K2V5W2"/>
<organism evidence="1">
    <name type="scientific">Lepeophtheirus salmonis</name>
    <name type="common">Salmon louse</name>
    <name type="synonym">Caligus salmonis</name>
    <dbReference type="NCBI Taxonomy" id="72036"/>
    <lineage>
        <taxon>Eukaryota</taxon>
        <taxon>Metazoa</taxon>
        <taxon>Ecdysozoa</taxon>
        <taxon>Arthropoda</taxon>
        <taxon>Crustacea</taxon>
        <taxon>Multicrustacea</taxon>
        <taxon>Hexanauplia</taxon>
        <taxon>Copepoda</taxon>
        <taxon>Siphonostomatoida</taxon>
        <taxon>Caligidae</taxon>
        <taxon>Lepeophtheirus</taxon>
    </lineage>
</organism>
<proteinExistence type="predicted"/>
<evidence type="ECO:0000313" key="1">
    <source>
        <dbReference type="EMBL" id="CDW45725.1"/>
    </source>
</evidence>
<dbReference type="EMBL" id="HACA01028364">
    <property type="protein sequence ID" value="CDW45725.1"/>
    <property type="molecule type" value="Transcribed_RNA"/>
</dbReference>
<accession>A0A0K2V5W2</accession>
<reference evidence="1" key="1">
    <citation type="submission" date="2014-05" db="EMBL/GenBank/DDBJ databases">
        <authorList>
            <person name="Chronopoulou M."/>
        </authorList>
    </citation>
    <scope>NUCLEOTIDE SEQUENCE</scope>
    <source>
        <tissue evidence="1">Whole organism</tissue>
    </source>
</reference>